<dbReference type="InterPro" id="IPR006680">
    <property type="entry name" value="Amidohydro-rel"/>
</dbReference>
<keyword evidence="3" id="KW-1185">Reference proteome</keyword>
<name>A0ABW2AD68_9MICO</name>
<comment type="caution">
    <text evidence="2">The sequence shown here is derived from an EMBL/GenBank/DDBJ whole genome shotgun (WGS) entry which is preliminary data.</text>
</comment>
<accession>A0ABW2AD68</accession>
<dbReference type="Pfam" id="PF04909">
    <property type="entry name" value="Amidohydro_2"/>
    <property type="match status" value="1"/>
</dbReference>
<evidence type="ECO:0000259" key="1">
    <source>
        <dbReference type="Pfam" id="PF04909"/>
    </source>
</evidence>
<dbReference type="PANTHER" id="PTHR43383:SF2">
    <property type="entry name" value="AMIDOHYDROLASE 2 FAMILY PROTEIN"/>
    <property type="match status" value="1"/>
</dbReference>
<evidence type="ECO:0000313" key="2">
    <source>
        <dbReference type="EMBL" id="MFC6704844.1"/>
    </source>
</evidence>
<dbReference type="InterPro" id="IPR032466">
    <property type="entry name" value="Metal_Hydrolase"/>
</dbReference>
<dbReference type="Proteomes" id="UP001596298">
    <property type="component" value="Unassembled WGS sequence"/>
</dbReference>
<gene>
    <name evidence="2" type="ORF">ACFQDH_06080</name>
</gene>
<organism evidence="2 3">
    <name type="scientific">Flexivirga alba</name>
    <dbReference type="NCBI Taxonomy" id="702742"/>
    <lineage>
        <taxon>Bacteria</taxon>
        <taxon>Bacillati</taxon>
        <taxon>Actinomycetota</taxon>
        <taxon>Actinomycetes</taxon>
        <taxon>Micrococcales</taxon>
        <taxon>Dermacoccaceae</taxon>
        <taxon>Flexivirga</taxon>
    </lineage>
</organism>
<dbReference type="RefSeq" id="WP_382399445.1">
    <property type="nucleotide sequence ID" value="NZ_JBHSWH010000001.1"/>
</dbReference>
<evidence type="ECO:0000313" key="3">
    <source>
        <dbReference type="Proteomes" id="UP001596298"/>
    </source>
</evidence>
<dbReference type="PANTHER" id="PTHR43383">
    <property type="entry name" value="NODULIN 6"/>
    <property type="match status" value="1"/>
</dbReference>
<protein>
    <submittedName>
        <fullName evidence="2">Amidohydrolase family protein</fullName>
    </submittedName>
</protein>
<reference evidence="3" key="1">
    <citation type="journal article" date="2019" name="Int. J. Syst. Evol. Microbiol.">
        <title>The Global Catalogue of Microorganisms (GCM) 10K type strain sequencing project: providing services to taxonomists for standard genome sequencing and annotation.</title>
        <authorList>
            <consortium name="The Broad Institute Genomics Platform"/>
            <consortium name="The Broad Institute Genome Sequencing Center for Infectious Disease"/>
            <person name="Wu L."/>
            <person name="Ma J."/>
        </authorList>
    </citation>
    <scope>NUCLEOTIDE SEQUENCE [LARGE SCALE GENOMIC DNA]</scope>
    <source>
        <strain evidence="3">CCUG 58127</strain>
    </source>
</reference>
<proteinExistence type="predicted"/>
<dbReference type="EMBL" id="JBHSWH010000001">
    <property type="protein sequence ID" value="MFC6704844.1"/>
    <property type="molecule type" value="Genomic_DNA"/>
</dbReference>
<sequence>MSLLDDVELIDHHCHGIVRMDLDRAGFESMLCEADGPGRWHGSLFDTHVGLGIRRWCAPLLGLPSLAPADDYLAARHQLGVDEVNRRLISSLPTRKFLIDTGFQPESLTSPSELAALAGGVGEEIVRLEQVAEHVATSTSAARFADDFRAELSRRCANAVGVKSVAAYRVGLRLDPARPTDGEVTDAAGRLLRAVESGAAARVADPVLTRFLIWSGADLGMPVQFHVGYGDADVDLADCDPLLLTPMIRALGELDVPVMLLHNYPFHRHAGYLAQVFDHVFVDVGLALHNVGPGAPGVLAELLELAPFGSVLFSSDAFGLPELYVVGTTVFQRSLAGYLEAGVADEAWTSEDARRFATGICRGNARRAYRLEDS</sequence>
<dbReference type="Gene3D" id="3.20.20.140">
    <property type="entry name" value="Metal-dependent hydrolases"/>
    <property type="match status" value="1"/>
</dbReference>
<dbReference type="SUPFAM" id="SSF51556">
    <property type="entry name" value="Metallo-dependent hydrolases"/>
    <property type="match status" value="1"/>
</dbReference>
<feature type="domain" description="Amidohydrolase-related" evidence="1">
    <location>
        <begin position="174"/>
        <end position="371"/>
    </location>
</feature>